<protein>
    <recommendedName>
        <fullName evidence="3">Serine protease</fullName>
    </recommendedName>
</protein>
<reference evidence="1 2" key="1">
    <citation type="submission" date="2017-09" db="EMBL/GenBank/DDBJ databases">
        <title>Depth-based differentiation of microbial function through sediment-hosted aquifers and enrichment of novel symbionts in the deep terrestrial subsurface.</title>
        <authorList>
            <person name="Probst A.J."/>
            <person name="Ladd B."/>
            <person name="Jarett J.K."/>
            <person name="Geller-Mcgrath D.E."/>
            <person name="Sieber C.M."/>
            <person name="Emerson J.B."/>
            <person name="Anantharaman K."/>
            <person name="Thomas B.C."/>
            <person name="Malmstrom R."/>
            <person name="Stieglmeier M."/>
            <person name="Klingl A."/>
            <person name="Woyke T."/>
            <person name="Ryan C.M."/>
            <person name="Banfield J.F."/>
        </authorList>
    </citation>
    <scope>NUCLEOTIDE SEQUENCE [LARGE SCALE GENOMIC DNA]</scope>
    <source>
        <strain evidence="1">CG11_big_fil_rev_8_21_14_0_20_46_11</strain>
    </source>
</reference>
<dbReference type="Pfam" id="PF13365">
    <property type="entry name" value="Trypsin_2"/>
    <property type="match status" value="1"/>
</dbReference>
<dbReference type="EMBL" id="PCVG01000080">
    <property type="protein sequence ID" value="PIQ68108.1"/>
    <property type="molecule type" value="Genomic_DNA"/>
</dbReference>
<comment type="caution">
    <text evidence="1">The sequence shown here is derived from an EMBL/GenBank/DDBJ whole genome shotgun (WGS) entry which is preliminary data.</text>
</comment>
<dbReference type="SUPFAM" id="SSF50494">
    <property type="entry name" value="Trypsin-like serine proteases"/>
    <property type="match status" value="1"/>
</dbReference>
<organism evidence="1 2">
    <name type="scientific">Candidatus Taylorbacteria bacterium CG11_big_fil_rev_8_21_14_0_20_46_11</name>
    <dbReference type="NCBI Taxonomy" id="1975025"/>
    <lineage>
        <taxon>Bacteria</taxon>
        <taxon>Candidatus Tayloriibacteriota</taxon>
    </lineage>
</organism>
<evidence type="ECO:0008006" key="3">
    <source>
        <dbReference type="Google" id="ProtNLM"/>
    </source>
</evidence>
<dbReference type="PANTHER" id="PTHR43019">
    <property type="entry name" value="SERINE ENDOPROTEASE DEGS"/>
    <property type="match status" value="1"/>
</dbReference>
<dbReference type="AlphaFoldDB" id="A0A2H0KA27"/>
<evidence type="ECO:0000313" key="2">
    <source>
        <dbReference type="Proteomes" id="UP000229342"/>
    </source>
</evidence>
<dbReference type="Gene3D" id="2.40.10.120">
    <property type="match status" value="1"/>
</dbReference>
<dbReference type="Proteomes" id="UP000229342">
    <property type="component" value="Unassembled WGS sequence"/>
</dbReference>
<accession>A0A2H0KA27</accession>
<dbReference type="InterPro" id="IPR009003">
    <property type="entry name" value="Peptidase_S1_PA"/>
</dbReference>
<proteinExistence type="predicted"/>
<name>A0A2H0KA27_9BACT</name>
<evidence type="ECO:0000313" key="1">
    <source>
        <dbReference type="EMBL" id="PIQ68108.1"/>
    </source>
</evidence>
<sequence length="304" mass="32156">MESLNKQQLILLALLVSFVTSLATGIVTVALMDQAPLGVTQTISRVVEKTIETVVTAATSTPQQAAVVTRETIVVKADDAIVDAIAQNTKSLVRIKEVTGTGEDRQDMFASIGLIISAEGLIVSDISVAYPENDGNGNLIPESYIGVFSDGKIFPLNIVYSDQTAGLMFFQPLIQDREKGTYKFTPPRFGSAPLKLGQAVVALGGSYTNTASTGIISNVIEKTVPKSGVEGETEKIVVSIKTDIHPSELVSGALLLNLTGEVIGISAGTVSSSRSLFAPIEKVLELRGKLNSSVSKEEMEATQL</sequence>
<dbReference type="PANTHER" id="PTHR43019:SF23">
    <property type="entry name" value="PROTEASE DO-LIKE 5, CHLOROPLASTIC"/>
    <property type="match status" value="1"/>
</dbReference>
<gene>
    <name evidence="1" type="ORF">COV91_05945</name>
</gene>